<dbReference type="Pfam" id="PF00049">
    <property type="entry name" value="Insulin"/>
    <property type="match status" value="1"/>
</dbReference>
<dbReference type="Gene3D" id="1.10.100.10">
    <property type="entry name" value="Insulin-like"/>
    <property type="match status" value="1"/>
</dbReference>
<dbReference type="PIRSF" id="PIRSF018431">
    <property type="entry name" value="Molluscan_insulin_rel_peptide"/>
    <property type="match status" value="1"/>
</dbReference>
<comment type="similarity">
    <text evidence="1 6">Belongs to the insulin family.</text>
</comment>
<evidence type="ECO:0000256" key="4">
    <source>
        <dbReference type="ARBA" id="ARBA00022729"/>
    </source>
</evidence>
<name>A0A087T302_STEMI</name>
<proteinExistence type="inferred from homology"/>
<evidence type="ECO:0000256" key="3">
    <source>
        <dbReference type="ARBA" id="ARBA00022685"/>
    </source>
</evidence>
<organism evidence="9 10">
    <name type="scientific">Stegodyphus mimosarum</name>
    <name type="common">African social velvet spider</name>
    <dbReference type="NCBI Taxonomy" id="407821"/>
    <lineage>
        <taxon>Eukaryota</taxon>
        <taxon>Metazoa</taxon>
        <taxon>Ecdysozoa</taxon>
        <taxon>Arthropoda</taxon>
        <taxon>Chelicerata</taxon>
        <taxon>Arachnida</taxon>
        <taxon>Araneae</taxon>
        <taxon>Araneomorphae</taxon>
        <taxon>Entelegynae</taxon>
        <taxon>Eresoidea</taxon>
        <taxon>Eresidae</taxon>
        <taxon>Stegodyphus</taxon>
    </lineage>
</organism>
<accession>A0A087T302</accession>
<dbReference type="InterPro" id="IPR022353">
    <property type="entry name" value="Insulin_CS"/>
</dbReference>
<dbReference type="EMBL" id="KK113157">
    <property type="protein sequence ID" value="KFM59491.1"/>
    <property type="molecule type" value="Genomic_DNA"/>
</dbReference>
<feature type="chain" id="PRO_5001829257" evidence="7">
    <location>
        <begin position="19"/>
        <end position="92"/>
    </location>
</feature>
<evidence type="ECO:0000313" key="10">
    <source>
        <dbReference type="Proteomes" id="UP000054359"/>
    </source>
</evidence>
<dbReference type="GO" id="GO:0005576">
    <property type="term" value="C:extracellular region"/>
    <property type="evidence" value="ECO:0007669"/>
    <property type="project" value="UniProtKB-SubCell"/>
</dbReference>
<evidence type="ECO:0000259" key="8">
    <source>
        <dbReference type="SMART" id="SM00078"/>
    </source>
</evidence>
<gene>
    <name evidence="9" type="ORF">X975_07033</name>
</gene>
<dbReference type="InterPro" id="IPR036438">
    <property type="entry name" value="Insulin-like_sf"/>
</dbReference>
<keyword evidence="6" id="KW-0964">Secreted</keyword>
<evidence type="ECO:0000256" key="7">
    <source>
        <dbReference type="SAM" id="SignalP"/>
    </source>
</evidence>
<evidence type="ECO:0000256" key="1">
    <source>
        <dbReference type="ARBA" id="ARBA00009034"/>
    </source>
</evidence>
<keyword evidence="4 7" id="KW-0732">Signal</keyword>
<dbReference type="InterPro" id="IPR022352">
    <property type="entry name" value="Ins/IGF/rlx"/>
</dbReference>
<comment type="subcellular location">
    <subcellularLocation>
        <location evidence="6">Secreted</location>
    </subcellularLocation>
</comment>
<dbReference type="Proteomes" id="UP000054359">
    <property type="component" value="Unassembled WGS sequence"/>
</dbReference>
<dbReference type="PANTHER" id="PTHR13647:SF4">
    <property type="entry name" value="INSULIN-LIKE PEPTIDE 1-RELATED"/>
    <property type="match status" value="1"/>
</dbReference>
<dbReference type="PRINTS" id="PR00276">
    <property type="entry name" value="INSULINFAMLY"/>
</dbReference>
<protein>
    <submittedName>
        <fullName evidence="9">Bombyxin A-2-like protein</fullName>
    </submittedName>
</protein>
<dbReference type="AlphaFoldDB" id="A0A087T302"/>
<evidence type="ECO:0000256" key="2">
    <source>
        <dbReference type="ARBA" id="ARBA00011207"/>
    </source>
</evidence>
<sequence>MWFLGCILALAAVVSASANTRFTLCGRQLAEALALVCDNNYYAPREKRSVADFSHSSPVISFLERHRRDEGIVDECCRRKCSINELRSYCGN</sequence>
<dbReference type="PANTHER" id="PTHR13647">
    <property type="entry name" value="INSULIN-LIKE PEPTIDE 2-RELATED"/>
    <property type="match status" value="1"/>
</dbReference>
<evidence type="ECO:0000313" key="9">
    <source>
        <dbReference type="EMBL" id="KFM59491.1"/>
    </source>
</evidence>
<keyword evidence="10" id="KW-1185">Reference proteome</keyword>
<comment type="subunit">
    <text evidence="2">Heterodimer of a B chain and an A chain linked by two disulfide bonds.</text>
</comment>
<dbReference type="PROSITE" id="PS00262">
    <property type="entry name" value="INSULIN"/>
    <property type="match status" value="1"/>
</dbReference>
<feature type="signal peptide" evidence="7">
    <location>
        <begin position="1"/>
        <end position="18"/>
    </location>
</feature>
<evidence type="ECO:0000256" key="5">
    <source>
        <dbReference type="ARBA" id="ARBA00023157"/>
    </source>
</evidence>
<dbReference type="GO" id="GO:0005179">
    <property type="term" value="F:hormone activity"/>
    <property type="evidence" value="ECO:0007669"/>
    <property type="project" value="InterPro"/>
</dbReference>
<reference evidence="9 10" key="1">
    <citation type="submission" date="2013-11" db="EMBL/GenBank/DDBJ databases">
        <title>Genome sequencing of Stegodyphus mimosarum.</title>
        <authorList>
            <person name="Bechsgaard J."/>
        </authorList>
    </citation>
    <scope>NUCLEOTIDE SEQUENCE [LARGE SCALE GENOMIC DNA]</scope>
</reference>
<dbReference type="InterPro" id="IPR016179">
    <property type="entry name" value="Insulin-like"/>
</dbReference>
<dbReference type="SMART" id="SM00078">
    <property type="entry name" value="IlGF"/>
    <property type="match status" value="1"/>
</dbReference>
<dbReference type="SUPFAM" id="SSF56994">
    <property type="entry name" value="Insulin-like"/>
    <property type="match status" value="1"/>
</dbReference>
<evidence type="ECO:0000256" key="6">
    <source>
        <dbReference type="RuleBase" id="RU000406"/>
    </source>
</evidence>
<feature type="non-terminal residue" evidence="9">
    <location>
        <position position="92"/>
    </location>
</feature>
<keyword evidence="3" id="KW-0165">Cleavage on pair of basic residues</keyword>
<dbReference type="OMA" id="GITDECC"/>
<feature type="domain" description="Insulin-like" evidence="8">
    <location>
        <begin position="22"/>
        <end position="90"/>
    </location>
</feature>
<dbReference type="OrthoDB" id="6419908at2759"/>
<keyword evidence="5" id="KW-1015">Disulfide bond</keyword>
<dbReference type="STRING" id="407821.A0A087T302"/>